<keyword evidence="13 14" id="KW-0464">Manganese</keyword>
<dbReference type="EC" id="3.1.26.4" evidence="6 14"/>
<evidence type="ECO:0000256" key="6">
    <source>
        <dbReference type="ARBA" id="ARBA00012180"/>
    </source>
</evidence>
<dbReference type="CDD" id="cd07182">
    <property type="entry name" value="RNase_HII_bacteria_HII_like"/>
    <property type="match status" value="1"/>
</dbReference>
<dbReference type="InterPro" id="IPR036397">
    <property type="entry name" value="RNaseH_sf"/>
</dbReference>
<feature type="binding site" evidence="14 15">
    <location>
        <position position="18"/>
    </location>
    <ligand>
        <name>a divalent metal cation</name>
        <dbReference type="ChEBI" id="CHEBI:60240"/>
    </ligand>
</feature>
<dbReference type="PANTHER" id="PTHR10954:SF18">
    <property type="entry name" value="RIBONUCLEASE HII"/>
    <property type="match status" value="1"/>
</dbReference>
<comment type="catalytic activity">
    <reaction evidence="1 14 15 16">
        <text>Endonucleolytic cleavage to 5'-phosphomonoester.</text>
        <dbReference type="EC" id="3.1.26.4"/>
    </reaction>
</comment>
<dbReference type="PROSITE" id="PS51975">
    <property type="entry name" value="RNASE_H_2"/>
    <property type="match status" value="1"/>
</dbReference>
<evidence type="ECO:0000256" key="11">
    <source>
        <dbReference type="ARBA" id="ARBA00022759"/>
    </source>
</evidence>
<sequence>MPDFTIEDQYSGIVAGIDEVGRGPLAGPVVAAAVVLPRSQPALNVLYRQLNDSKKLSAKKREMLAAMIFDCAFVGIGAASVREIDQINILQATYVAMRRAVAHLPQCPDQALVDGNRDPGLPCAVQTVVKGDSKSLSIAAASIVAKVVRDRAMARLAVRYPHFGWEGNAGYGVKKHMAGLHVAGPTVHHRRSFKPVALLWDAMEARET</sequence>
<keyword evidence="19" id="KW-1185">Reference proteome</keyword>
<dbReference type="GO" id="GO:0006298">
    <property type="term" value="P:mismatch repair"/>
    <property type="evidence" value="ECO:0007669"/>
    <property type="project" value="TreeGrafter"/>
</dbReference>
<evidence type="ECO:0000256" key="5">
    <source>
        <dbReference type="ARBA" id="ARBA00007383"/>
    </source>
</evidence>
<keyword evidence="11 14" id="KW-0255">Endonuclease</keyword>
<dbReference type="InterPro" id="IPR012337">
    <property type="entry name" value="RNaseH-like_sf"/>
</dbReference>
<dbReference type="EMBL" id="JFKA01000001">
    <property type="protein sequence ID" value="OSQ41026.1"/>
    <property type="molecule type" value="Genomic_DNA"/>
</dbReference>
<gene>
    <name evidence="14" type="primary">rnhB</name>
    <name evidence="18" type="ORF">TMES_03955</name>
</gene>
<dbReference type="SUPFAM" id="SSF53098">
    <property type="entry name" value="Ribonuclease H-like"/>
    <property type="match status" value="1"/>
</dbReference>
<reference evidence="18 19" key="1">
    <citation type="submission" date="2014-03" db="EMBL/GenBank/DDBJ databases">
        <title>The draft genome sequence of Thalassospira mesophila JCM 18969.</title>
        <authorList>
            <person name="Lai Q."/>
            <person name="Shao Z."/>
        </authorList>
    </citation>
    <scope>NUCLEOTIDE SEQUENCE [LARGE SCALE GENOMIC DNA]</scope>
    <source>
        <strain evidence="18 19">JCM 18969</strain>
    </source>
</reference>
<comment type="similarity">
    <text evidence="5 14 16">Belongs to the RNase HII family.</text>
</comment>
<dbReference type="Pfam" id="PF01351">
    <property type="entry name" value="RNase_HII"/>
    <property type="match status" value="1"/>
</dbReference>
<keyword evidence="8 14" id="KW-0963">Cytoplasm</keyword>
<dbReference type="STRING" id="1293891.TMES_03955"/>
<comment type="cofactor">
    <cofactor evidence="2">
        <name>Mg(2+)</name>
        <dbReference type="ChEBI" id="CHEBI:18420"/>
    </cofactor>
</comment>
<dbReference type="RefSeq" id="WP_085579896.1">
    <property type="nucleotide sequence ID" value="NZ_JFKA01000001.1"/>
</dbReference>
<protein>
    <recommendedName>
        <fullName evidence="7 14">Ribonuclease HII</fullName>
        <shortName evidence="14">RNase HII</shortName>
        <ecNumber evidence="6 14">3.1.26.4</ecNumber>
    </recommendedName>
</protein>
<evidence type="ECO:0000256" key="14">
    <source>
        <dbReference type="HAMAP-Rule" id="MF_00052"/>
    </source>
</evidence>
<dbReference type="InterPro" id="IPR024567">
    <property type="entry name" value="RNase_HII/HIII_dom"/>
</dbReference>
<evidence type="ECO:0000256" key="10">
    <source>
        <dbReference type="ARBA" id="ARBA00022723"/>
    </source>
</evidence>
<dbReference type="InterPro" id="IPR022898">
    <property type="entry name" value="RNase_HII"/>
</dbReference>
<dbReference type="NCBIfam" id="NF000595">
    <property type="entry name" value="PRK00015.1-3"/>
    <property type="match status" value="1"/>
</dbReference>
<evidence type="ECO:0000313" key="19">
    <source>
        <dbReference type="Proteomes" id="UP000193391"/>
    </source>
</evidence>
<comment type="cofactor">
    <cofactor evidence="14 15">
        <name>Mn(2+)</name>
        <dbReference type="ChEBI" id="CHEBI:29035"/>
    </cofactor>
    <cofactor evidence="14 15">
        <name>Mg(2+)</name>
        <dbReference type="ChEBI" id="CHEBI:18420"/>
    </cofactor>
    <text evidence="14 15">Manganese or magnesium. Binds 1 divalent metal ion per monomer in the absence of substrate. May bind a second metal ion after substrate binding.</text>
</comment>
<evidence type="ECO:0000256" key="4">
    <source>
        <dbReference type="ARBA" id="ARBA00004496"/>
    </source>
</evidence>
<evidence type="ECO:0000256" key="15">
    <source>
        <dbReference type="PROSITE-ProRule" id="PRU01319"/>
    </source>
</evidence>
<evidence type="ECO:0000256" key="2">
    <source>
        <dbReference type="ARBA" id="ARBA00001946"/>
    </source>
</evidence>
<dbReference type="GO" id="GO:0030145">
    <property type="term" value="F:manganese ion binding"/>
    <property type="evidence" value="ECO:0007669"/>
    <property type="project" value="UniProtKB-UniRule"/>
</dbReference>
<feature type="binding site" evidence="14 15">
    <location>
        <position position="114"/>
    </location>
    <ligand>
        <name>a divalent metal cation</name>
        <dbReference type="ChEBI" id="CHEBI:60240"/>
    </ligand>
</feature>
<dbReference type="Proteomes" id="UP000193391">
    <property type="component" value="Unassembled WGS sequence"/>
</dbReference>
<dbReference type="InterPro" id="IPR001352">
    <property type="entry name" value="RNase_HII/HIII"/>
</dbReference>
<dbReference type="PANTHER" id="PTHR10954">
    <property type="entry name" value="RIBONUCLEASE H2 SUBUNIT A"/>
    <property type="match status" value="1"/>
</dbReference>
<feature type="binding site" evidence="14 15">
    <location>
        <position position="19"/>
    </location>
    <ligand>
        <name>a divalent metal cation</name>
        <dbReference type="ChEBI" id="CHEBI:60240"/>
    </ligand>
</feature>
<organism evidence="18 19">
    <name type="scientific">Thalassospira mesophila</name>
    <dbReference type="NCBI Taxonomy" id="1293891"/>
    <lineage>
        <taxon>Bacteria</taxon>
        <taxon>Pseudomonadati</taxon>
        <taxon>Pseudomonadota</taxon>
        <taxon>Alphaproteobacteria</taxon>
        <taxon>Rhodospirillales</taxon>
        <taxon>Thalassospiraceae</taxon>
        <taxon>Thalassospira</taxon>
    </lineage>
</organism>
<dbReference type="GO" id="GO:0003723">
    <property type="term" value="F:RNA binding"/>
    <property type="evidence" value="ECO:0007669"/>
    <property type="project" value="UniProtKB-UniRule"/>
</dbReference>
<feature type="domain" description="RNase H type-2" evidence="17">
    <location>
        <begin position="12"/>
        <end position="208"/>
    </location>
</feature>
<dbReference type="GO" id="GO:0032299">
    <property type="term" value="C:ribonuclease H2 complex"/>
    <property type="evidence" value="ECO:0007669"/>
    <property type="project" value="TreeGrafter"/>
</dbReference>
<accession>A0A1Y2L5A3</accession>
<keyword evidence="10 14" id="KW-0479">Metal-binding</keyword>
<evidence type="ECO:0000256" key="8">
    <source>
        <dbReference type="ARBA" id="ARBA00022490"/>
    </source>
</evidence>
<evidence type="ECO:0000256" key="9">
    <source>
        <dbReference type="ARBA" id="ARBA00022722"/>
    </source>
</evidence>
<evidence type="ECO:0000256" key="3">
    <source>
        <dbReference type="ARBA" id="ARBA00004065"/>
    </source>
</evidence>
<dbReference type="OrthoDB" id="9803420at2"/>
<comment type="function">
    <text evidence="3 14 16">Endonuclease that specifically degrades the RNA of RNA-DNA hybrids.</text>
</comment>
<evidence type="ECO:0000256" key="16">
    <source>
        <dbReference type="RuleBase" id="RU003515"/>
    </source>
</evidence>
<dbReference type="Gene3D" id="3.30.420.10">
    <property type="entry name" value="Ribonuclease H-like superfamily/Ribonuclease H"/>
    <property type="match status" value="1"/>
</dbReference>
<dbReference type="GO" id="GO:0005737">
    <property type="term" value="C:cytoplasm"/>
    <property type="evidence" value="ECO:0007669"/>
    <property type="project" value="UniProtKB-SubCell"/>
</dbReference>
<keyword evidence="9 14" id="KW-0540">Nuclease</keyword>
<evidence type="ECO:0000256" key="13">
    <source>
        <dbReference type="ARBA" id="ARBA00023211"/>
    </source>
</evidence>
<dbReference type="GO" id="GO:0043137">
    <property type="term" value="P:DNA replication, removal of RNA primer"/>
    <property type="evidence" value="ECO:0007669"/>
    <property type="project" value="TreeGrafter"/>
</dbReference>
<comment type="caution">
    <text evidence="18">The sequence shown here is derived from an EMBL/GenBank/DDBJ whole genome shotgun (WGS) entry which is preliminary data.</text>
</comment>
<evidence type="ECO:0000256" key="7">
    <source>
        <dbReference type="ARBA" id="ARBA00019179"/>
    </source>
</evidence>
<evidence type="ECO:0000259" key="17">
    <source>
        <dbReference type="PROSITE" id="PS51975"/>
    </source>
</evidence>
<dbReference type="AlphaFoldDB" id="A0A1Y2L5A3"/>
<comment type="subcellular location">
    <subcellularLocation>
        <location evidence="4 14">Cytoplasm</location>
    </subcellularLocation>
</comment>
<dbReference type="HAMAP" id="MF_00052_B">
    <property type="entry name" value="RNase_HII_B"/>
    <property type="match status" value="1"/>
</dbReference>
<dbReference type="GO" id="GO:0004523">
    <property type="term" value="F:RNA-DNA hybrid ribonuclease activity"/>
    <property type="evidence" value="ECO:0007669"/>
    <property type="project" value="UniProtKB-UniRule"/>
</dbReference>
<proteinExistence type="inferred from homology"/>
<name>A0A1Y2L5A3_9PROT</name>
<keyword evidence="12 14" id="KW-0378">Hydrolase</keyword>
<evidence type="ECO:0000256" key="1">
    <source>
        <dbReference type="ARBA" id="ARBA00000077"/>
    </source>
</evidence>
<evidence type="ECO:0000313" key="18">
    <source>
        <dbReference type="EMBL" id="OSQ41026.1"/>
    </source>
</evidence>
<evidence type="ECO:0000256" key="12">
    <source>
        <dbReference type="ARBA" id="ARBA00022801"/>
    </source>
</evidence>